<protein>
    <submittedName>
        <fullName evidence="12">CRISPR-associated helicase Cas3</fullName>
    </submittedName>
</protein>
<comment type="caution">
    <text evidence="12">The sequence shown here is derived from an EMBL/GenBank/DDBJ whole genome shotgun (WGS) entry which is preliminary data.</text>
</comment>
<dbReference type="InterPro" id="IPR006483">
    <property type="entry name" value="CRISPR-assoc_Cas3_HD"/>
</dbReference>
<dbReference type="Pfam" id="PF22590">
    <property type="entry name" value="Cas3-like_C_2"/>
    <property type="match status" value="1"/>
</dbReference>
<keyword evidence="8" id="KW-0067">ATP-binding</keyword>
<dbReference type="CDD" id="cd09641">
    <property type="entry name" value="Cas3''_I"/>
    <property type="match status" value="1"/>
</dbReference>
<dbReference type="InterPro" id="IPR006474">
    <property type="entry name" value="Helicase_Cas3_CRISPR-ass_core"/>
</dbReference>
<keyword evidence="7" id="KW-0347">Helicase</keyword>
<dbReference type="EMBL" id="DVHN01000071">
    <property type="protein sequence ID" value="HIR88545.1"/>
    <property type="molecule type" value="Genomic_DNA"/>
</dbReference>
<feature type="domain" description="Helicase ATP-binding" evidence="10">
    <location>
        <begin position="302"/>
        <end position="497"/>
    </location>
</feature>
<evidence type="ECO:0000259" key="10">
    <source>
        <dbReference type="PROSITE" id="PS51192"/>
    </source>
</evidence>
<dbReference type="AlphaFoldDB" id="A0A9D1JD84"/>
<dbReference type="GO" id="GO:0005524">
    <property type="term" value="F:ATP binding"/>
    <property type="evidence" value="ECO:0007669"/>
    <property type="project" value="UniProtKB-KW"/>
</dbReference>
<dbReference type="InterPro" id="IPR014001">
    <property type="entry name" value="Helicase_ATP-bd"/>
</dbReference>
<dbReference type="Proteomes" id="UP000824201">
    <property type="component" value="Unassembled WGS sequence"/>
</dbReference>
<comment type="similarity">
    <text evidence="2">In the central section; belongs to the CRISPR-associated helicase Cas3 family.</text>
</comment>
<dbReference type="Gene3D" id="3.40.50.300">
    <property type="entry name" value="P-loop containing nucleotide triphosphate hydrolases"/>
    <property type="match status" value="2"/>
</dbReference>
<evidence type="ECO:0000313" key="13">
    <source>
        <dbReference type="Proteomes" id="UP000824201"/>
    </source>
</evidence>
<sequence>MQIESIIDLQYPLYAHCPQNEEEKNKESLLDHLQCCLKYYKEYNRSKQALQRIFENFFESDKKVEKFFFDAVQLIIELHDVGKINPLFQKEKMKNDLKFSNISVLKGANHSFLSAFIYLDYLCEKLDKLECEKNTKRKMKMFLFINSYIISRHHGDLSDLEFFIESFEEGGEAEYLVQYFDENTYEIYKGPFFFSSTNILVVSKYYRNGMKNTTRKQKIIMNAYIRLLYSILTTVDYYATAEYETNLITETQLCEEKVLYEHYEKQELTKKIRDYKKKNNVISKNDINQLRTELFLDVEEEWKKHKKDPILFLEAPTGSGKSNCAVNLSVQMVKEGYEKIWYIYPFNTLVEQNYQSLEKIFGQNSNIFSKIAVINSITPMKKDYYNKGKNEEDSCYQKALLDRQFLNYPFLLSTHVFLFETMFSNRRESVFGFSQLINSVIVLDEIQSYKNKIWSEIIIFLEVFAQILNIRVLIMSATLPNLEVLTGKENNVTYLVKNREKYFNDPIFKDRVKISYKLLQEKITIEELYSYICENTPNGKKVLLEFIKKDTAYTFFQMAYENKQIFEEIYCLTGDDNIIERKNTLSKIAQMNGKTILLISTQIIEAGVDIDMDIGYKDISKLDSEEQFLGRINRSCKREGVAYFFNLDDAERIYKDDIRINKKFTLYEEKQQEILKNKRFEQYYLPILRELQSYNKRLNENNLEDFFEEDVANGKFRKIAERMKLIDEDNWNMSIYLSRIIILENGEKLDGWECWNKYKSLLLDRKMNYARKQYELSVVRSKMNYFIYQVQKNIDLNYSDCIGDLYAIQEGEKYFLNGKINKKLLQENGITFVEI</sequence>
<evidence type="ECO:0000256" key="6">
    <source>
        <dbReference type="ARBA" id="ARBA00022801"/>
    </source>
</evidence>
<keyword evidence="3" id="KW-0540">Nuclease</keyword>
<evidence type="ECO:0000256" key="4">
    <source>
        <dbReference type="ARBA" id="ARBA00022723"/>
    </source>
</evidence>
<keyword evidence="4" id="KW-0479">Metal-binding</keyword>
<evidence type="ECO:0000313" key="12">
    <source>
        <dbReference type="EMBL" id="HIR88545.1"/>
    </source>
</evidence>
<dbReference type="GO" id="GO:0046872">
    <property type="term" value="F:metal ion binding"/>
    <property type="evidence" value="ECO:0007669"/>
    <property type="project" value="UniProtKB-KW"/>
</dbReference>
<evidence type="ECO:0000256" key="7">
    <source>
        <dbReference type="ARBA" id="ARBA00022806"/>
    </source>
</evidence>
<dbReference type="GO" id="GO:0051607">
    <property type="term" value="P:defense response to virus"/>
    <property type="evidence" value="ECO:0007669"/>
    <property type="project" value="UniProtKB-KW"/>
</dbReference>
<dbReference type="SMART" id="SM00487">
    <property type="entry name" value="DEXDc"/>
    <property type="match status" value="1"/>
</dbReference>
<reference evidence="12" key="2">
    <citation type="journal article" date="2021" name="PeerJ">
        <title>Extensive microbial diversity within the chicken gut microbiome revealed by metagenomics and culture.</title>
        <authorList>
            <person name="Gilroy R."/>
            <person name="Ravi A."/>
            <person name="Getino M."/>
            <person name="Pursley I."/>
            <person name="Horton D.L."/>
            <person name="Alikhan N.F."/>
            <person name="Baker D."/>
            <person name="Gharbi K."/>
            <person name="Hall N."/>
            <person name="Watson M."/>
            <person name="Adriaenssens E.M."/>
            <person name="Foster-Nyarko E."/>
            <person name="Jarju S."/>
            <person name="Secka A."/>
            <person name="Antonio M."/>
            <person name="Oren A."/>
            <person name="Chaudhuri R.R."/>
            <person name="La Ragione R."/>
            <person name="Hildebrand F."/>
            <person name="Pallen M.J."/>
        </authorList>
    </citation>
    <scope>NUCLEOTIDE SEQUENCE</scope>
    <source>
        <strain evidence="12">ChiW13-3771</strain>
    </source>
</reference>
<evidence type="ECO:0000256" key="1">
    <source>
        <dbReference type="ARBA" id="ARBA00006847"/>
    </source>
</evidence>
<dbReference type="GO" id="GO:0003676">
    <property type="term" value="F:nucleic acid binding"/>
    <property type="evidence" value="ECO:0007669"/>
    <property type="project" value="InterPro"/>
</dbReference>
<keyword evidence="6" id="KW-0378">Hydrolase</keyword>
<dbReference type="GO" id="GO:0004386">
    <property type="term" value="F:helicase activity"/>
    <property type="evidence" value="ECO:0007669"/>
    <property type="project" value="UniProtKB-KW"/>
</dbReference>
<name>A0A9D1JD84_9FIRM</name>
<feature type="domain" description="HD Cas3-type" evidence="11">
    <location>
        <begin position="22"/>
        <end position="238"/>
    </location>
</feature>
<evidence type="ECO:0000256" key="2">
    <source>
        <dbReference type="ARBA" id="ARBA00009046"/>
    </source>
</evidence>
<dbReference type="GO" id="GO:0004518">
    <property type="term" value="F:nuclease activity"/>
    <property type="evidence" value="ECO:0007669"/>
    <property type="project" value="UniProtKB-KW"/>
</dbReference>
<dbReference type="PROSITE" id="PS51192">
    <property type="entry name" value="HELICASE_ATP_BIND_1"/>
    <property type="match status" value="1"/>
</dbReference>
<dbReference type="PROSITE" id="PS51643">
    <property type="entry name" value="HD_CAS3"/>
    <property type="match status" value="1"/>
</dbReference>
<comment type="similarity">
    <text evidence="1">In the N-terminal section; belongs to the CRISPR-associated nuclease Cas3-HD family.</text>
</comment>
<gene>
    <name evidence="12" type="primary">cas3</name>
    <name evidence="12" type="ORF">IAC96_06290</name>
</gene>
<dbReference type="NCBIfam" id="TIGR01596">
    <property type="entry name" value="cas3_HD"/>
    <property type="match status" value="1"/>
</dbReference>
<dbReference type="InterPro" id="IPR011545">
    <property type="entry name" value="DEAD/DEAH_box_helicase_dom"/>
</dbReference>
<reference evidence="12" key="1">
    <citation type="submission" date="2020-10" db="EMBL/GenBank/DDBJ databases">
        <authorList>
            <person name="Gilroy R."/>
        </authorList>
    </citation>
    <scope>NUCLEOTIDE SEQUENCE</scope>
    <source>
        <strain evidence="12">ChiW13-3771</strain>
    </source>
</reference>
<dbReference type="GO" id="GO:0016787">
    <property type="term" value="F:hydrolase activity"/>
    <property type="evidence" value="ECO:0007669"/>
    <property type="project" value="UniProtKB-KW"/>
</dbReference>
<dbReference type="SUPFAM" id="SSF52540">
    <property type="entry name" value="P-loop containing nucleoside triphosphate hydrolases"/>
    <property type="match status" value="1"/>
</dbReference>
<dbReference type="InterPro" id="IPR054712">
    <property type="entry name" value="Cas3-like_dom"/>
</dbReference>
<keyword evidence="5" id="KW-0547">Nucleotide-binding</keyword>
<evidence type="ECO:0000256" key="8">
    <source>
        <dbReference type="ARBA" id="ARBA00022840"/>
    </source>
</evidence>
<dbReference type="InterPro" id="IPR027417">
    <property type="entry name" value="P-loop_NTPase"/>
</dbReference>
<evidence type="ECO:0000259" key="11">
    <source>
        <dbReference type="PROSITE" id="PS51643"/>
    </source>
</evidence>
<dbReference type="Pfam" id="PF00270">
    <property type="entry name" value="DEAD"/>
    <property type="match status" value="1"/>
</dbReference>
<proteinExistence type="inferred from homology"/>
<dbReference type="Gene3D" id="1.10.3210.30">
    <property type="match status" value="1"/>
</dbReference>
<evidence type="ECO:0000256" key="3">
    <source>
        <dbReference type="ARBA" id="ARBA00022722"/>
    </source>
</evidence>
<evidence type="ECO:0000256" key="5">
    <source>
        <dbReference type="ARBA" id="ARBA00022741"/>
    </source>
</evidence>
<evidence type="ECO:0000256" key="9">
    <source>
        <dbReference type="ARBA" id="ARBA00023118"/>
    </source>
</evidence>
<accession>A0A9D1JD84</accession>
<keyword evidence="9" id="KW-0051">Antiviral defense</keyword>
<organism evidence="12 13">
    <name type="scientific">Candidatus Fimimorpha faecalis</name>
    <dbReference type="NCBI Taxonomy" id="2840824"/>
    <lineage>
        <taxon>Bacteria</taxon>
        <taxon>Bacillati</taxon>
        <taxon>Bacillota</taxon>
        <taxon>Clostridia</taxon>
        <taxon>Eubacteriales</taxon>
        <taxon>Candidatus Fimimorpha</taxon>
    </lineage>
</organism>
<dbReference type="NCBIfam" id="TIGR01587">
    <property type="entry name" value="cas3_core"/>
    <property type="match status" value="1"/>
</dbReference>
<dbReference type="InterPro" id="IPR038257">
    <property type="entry name" value="CRISPR-assoc_Cas3_HD_sf"/>
</dbReference>